<feature type="non-terminal residue" evidence="1">
    <location>
        <position position="115"/>
    </location>
</feature>
<name>A0A5J4PPM8_9ZZZZ</name>
<gene>
    <name evidence="1" type="ORF">EZS27_038188</name>
</gene>
<proteinExistence type="predicted"/>
<evidence type="ECO:0000313" key="1">
    <source>
        <dbReference type="EMBL" id="KAA6310519.1"/>
    </source>
</evidence>
<dbReference type="AlphaFoldDB" id="A0A5J4PPM8"/>
<sequence length="115" mass="13477">MSKDIQIEANNNQQKLVNLLLRNGYIDEDYWDYISLFHEGSLSKNDHSFLLNVKSQNKTEFNHRLDKIGNLISNSCYAKRILFGAEKVLLPHGKAIRFIHGLFTLKFWSGNLYRF</sequence>
<protein>
    <submittedName>
        <fullName evidence="1">Uncharacterized protein</fullName>
    </submittedName>
</protein>
<reference evidence="1" key="1">
    <citation type="submission" date="2019-03" db="EMBL/GenBank/DDBJ databases">
        <title>Single cell metagenomics reveals metabolic interactions within the superorganism composed of flagellate Streblomastix strix and complex community of Bacteroidetes bacteria on its surface.</title>
        <authorList>
            <person name="Treitli S.C."/>
            <person name="Kolisko M."/>
            <person name="Husnik F."/>
            <person name="Keeling P."/>
            <person name="Hampl V."/>
        </authorList>
    </citation>
    <scope>NUCLEOTIDE SEQUENCE</scope>
    <source>
        <strain evidence="1">STM</strain>
    </source>
</reference>
<organism evidence="1">
    <name type="scientific">termite gut metagenome</name>
    <dbReference type="NCBI Taxonomy" id="433724"/>
    <lineage>
        <taxon>unclassified sequences</taxon>
        <taxon>metagenomes</taxon>
        <taxon>organismal metagenomes</taxon>
    </lineage>
</organism>
<comment type="caution">
    <text evidence="1">The sequence shown here is derived from an EMBL/GenBank/DDBJ whole genome shotgun (WGS) entry which is preliminary data.</text>
</comment>
<dbReference type="EMBL" id="SNRY01007385">
    <property type="protein sequence ID" value="KAA6310519.1"/>
    <property type="molecule type" value="Genomic_DNA"/>
</dbReference>
<accession>A0A5J4PPM8</accession>